<comment type="caution">
    <text evidence="1">The sequence shown here is derived from an EMBL/GenBank/DDBJ whole genome shotgun (WGS) entry which is preliminary data.</text>
</comment>
<organism evidence="1 2">
    <name type="scientific">Ecytonucleospora hepatopenaei</name>
    <dbReference type="NCBI Taxonomy" id="646526"/>
    <lineage>
        <taxon>Eukaryota</taxon>
        <taxon>Fungi</taxon>
        <taxon>Fungi incertae sedis</taxon>
        <taxon>Microsporidia</taxon>
        <taxon>Enterocytozoonidae</taxon>
        <taxon>Ecytonucleospora</taxon>
    </lineage>
</organism>
<dbReference type="Proteomes" id="UP000192758">
    <property type="component" value="Unassembled WGS sequence"/>
</dbReference>
<dbReference type="EMBL" id="MNPJ01000003">
    <property type="protein sequence ID" value="OQS55699.1"/>
    <property type="molecule type" value="Genomic_DNA"/>
</dbReference>
<protein>
    <submittedName>
        <fullName evidence="1">Uncharacterized protein</fullName>
    </submittedName>
</protein>
<evidence type="ECO:0000313" key="2">
    <source>
        <dbReference type="Proteomes" id="UP000192758"/>
    </source>
</evidence>
<dbReference type="AlphaFoldDB" id="A0A1W0E952"/>
<gene>
    <name evidence="1" type="ORF">EHP00_2123</name>
</gene>
<name>A0A1W0E952_9MICR</name>
<sequence>MLLFFLCLHKVCLNIHKVTFLSMNHMHINLARLKFLLGLSDTQCFS</sequence>
<reference evidence="1 2" key="1">
    <citation type="journal article" date="2017" name="Environ. Microbiol.">
        <title>Decay of the glycolytic pathway and adaptation to intranuclear parasitism within Enterocytozoonidae microsporidia.</title>
        <authorList>
            <person name="Wiredu Boakye D."/>
            <person name="Jaroenlak P."/>
            <person name="Prachumwat A."/>
            <person name="Williams T.A."/>
            <person name="Bateman K.S."/>
            <person name="Itsathitphaisarn O."/>
            <person name="Sritunyalucksana K."/>
            <person name="Paszkiewicz K.H."/>
            <person name="Moore K.A."/>
            <person name="Stentiford G.D."/>
            <person name="Williams B.A."/>
        </authorList>
    </citation>
    <scope>NUCLEOTIDE SEQUENCE [LARGE SCALE GENOMIC DNA]</scope>
    <source>
        <strain evidence="1 2">TH1</strain>
    </source>
</reference>
<accession>A0A1W0E952</accession>
<keyword evidence="2" id="KW-1185">Reference proteome</keyword>
<dbReference type="VEuPathDB" id="MicrosporidiaDB:EHP00_2123"/>
<evidence type="ECO:0000313" key="1">
    <source>
        <dbReference type="EMBL" id="OQS55699.1"/>
    </source>
</evidence>
<proteinExistence type="predicted"/>